<comment type="catalytic activity">
    <reaction evidence="5">
        <text>(E)-2-methylgeranyl diphosphate + H2O = 2-methylisoborneol + diphosphate</text>
        <dbReference type="Rhea" id="RHEA:32571"/>
        <dbReference type="ChEBI" id="CHEBI:15377"/>
        <dbReference type="ChEBI" id="CHEBI:33019"/>
        <dbReference type="ChEBI" id="CHEBI:61984"/>
        <dbReference type="ChEBI" id="CHEBI:61987"/>
        <dbReference type="EC" id="4.2.3.118"/>
    </reaction>
</comment>
<dbReference type="GO" id="GO:0046872">
    <property type="term" value="F:metal ion binding"/>
    <property type="evidence" value="ECO:0007669"/>
    <property type="project" value="UniProtKB-KW"/>
</dbReference>
<organism evidence="10 11">
    <name type="scientific">Saccharopolyspora shandongensis</name>
    <dbReference type="NCBI Taxonomy" id="418495"/>
    <lineage>
        <taxon>Bacteria</taxon>
        <taxon>Bacillati</taxon>
        <taxon>Actinomycetota</taxon>
        <taxon>Actinomycetes</taxon>
        <taxon>Pseudonocardiales</taxon>
        <taxon>Pseudonocardiaceae</taxon>
        <taxon>Saccharopolyspora</taxon>
    </lineage>
</organism>
<accession>A0A1H3U3N3</accession>
<dbReference type="AlphaFoldDB" id="A0A1H3U3N3"/>
<gene>
    <name evidence="10" type="ORF">SAMN05216215_11056</name>
</gene>
<keyword evidence="11" id="KW-1185">Reference proteome</keyword>
<evidence type="ECO:0000256" key="6">
    <source>
        <dbReference type="ARBA" id="ARBA00035653"/>
    </source>
</evidence>
<dbReference type="EMBL" id="FNOK01000105">
    <property type="protein sequence ID" value="SDZ56917.1"/>
    <property type="molecule type" value="Genomic_DNA"/>
</dbReference>
<evidence type="ECO:0000313" key="10">
    <source>
        <dbReference type="EMBL" id="SDZ56917.1"/>
    </source>
</evidence>
<evidence type="ECO:0000256" key="5">
    <source>
        <dbReference type="ARBA" id="ARBA00035573"/>
    </source>
</evidence>
<evidence type="ECO:0000256" key="4">
    <source>
        <dbReference type="ARBA" id="ARBA00023239"/>
    </source>
</evidence>
<name>A0A1H3U3N3_9PSEU</name>
<dbReference type="NCBIfam" id="NF041167">
    <property type="entry name" value="f2_encap_cargo2"/>
    <property type="match status" value="1"/>
</dbReference>
<dbReference type="Proteomes" id="UP000199529">
    <property type="component" value="Unassembled WGS sequence"/>
</dbReference>
<dbReference type="RefSeq" id="WP_177227067.1">
    <property type="nucleotide sequence ID" value="NZ_FNOK01000105.1"/>
</dbReference>
<keyword evidence="2" id="KW-0479">Metal-binding</keyword>
<proteinExistence type="inferred from homology"/>
<comment type="similarity">
    <text evidence="6">Belongs to the terpene synthase family. 2-methylisoborneol synthase subfamily.</text>
</comment>
<evidence type="ECO:0000313" key="11">
    <source>
        <dbReference type="Proteomes" id="UP000199529"/>
    </source>
</evidence>
<dbReference type="EC" id="4.2.3.118" evidence="7"/>
<evidence type="ECO:0000256" key="8">
    <source>
        <dbReference type="ARBA" id="ARBA00035696"/>
    </source>
</evidence>
<dbReference type="SFLD" id="SFLDG01020">
    <property type="entry name" value="Terpene_Cyclase_Like_2"/>
    <property type="match status" value="1"/>
</dbReference>
<comment type="cofactor">
    <cofactor evidence="1">
        <name>Mg(2+)</name>
        <dbReference type="ChEBI" id="CHEBI:18420"/>
    </cofactor>
</comment>
<evidence type="ECO:0000256" key="3">
    <source>
        <dbReference type="ARBA" id="ARBA00022842"/>
    </source>
</evidence>
<evidence type="ECO:0000256" key="1">
    <source>
        <dbReference type="ARBA" id="ARBA00001946"/>
    </source>
</evidence>
<feature type="compositionally biased region" description="Polar residues" evidence="9">
    <location>
        <begin position="1"/>
        <end position="12"/>
    </location>
</feature>
<dbReference type="SFLD" id="SFLDS00005">
    <property type="entry name" value="Isoprenoid_Synthase_Type_I"/>
    <property type="match status" value="1"/>
</dbReference>
<evidence type="ECO:0000256" key="2">
    <source>
        <dbReference type="ARBA" id="ARBA00022723"/>
    </source>
</evidence>
<dbReference type="GO" id="GO:0010333">
    <property type="term" value="F:terpene synthase activity"/>
    <property type="evidence" value="ECO:0007669"/>
    <property type="project" value="InterPro"/>
</dbReference>
<evidence type="ECO:0000256" key="9">
    <source>
        <dbReference type="SAM" id="MobiDB-lite"/>
    </source>
</evidence>
<evidence type="ECO:0000256" key="7">
    <source>
        <dbReference type="ARBA" id="ARBA00035680"/>
    </source>
</evidence>
<dbReference type="InterPro" id="IPR047945">
    <property type="entry name" value="MIB_synthase"/>
</dbReference>
<dbReference type="Gene3D" id="1.10.600.10">
    <property type="entry name" value="Farnesyl Diphosphate Synthase"/>
    <property type="match status" value="1"/>
</dbReference>
<sequence>MSGTGERTTSDPSGLAMSLLTSMAGAPPVDLSRLLTDDGRGEPARLASVRRFATGPGTAALRFPHLPADAPVPSPRSAPTGLGTPTPRTGGDRAEDDCMPELFCPGPMRDDPALGQEVDDRLVEWAEQVGIYPGRLDKLAKYGFGRLITLAHPGTDDPDRLLAAAKCVVAEWATDDYFIDEVELGADPKIVGSRLAKLHAVVDPAPLAAQYAPQLDEYRTQEPLATAFRTAMEHLARYASVPQMARFQHQMSILFVAWNQEADWHANGRTPPVWEYLVQRHLNSYLPPMILVDAVAGYELSPTEFYHPRVRHAFTMAGDANVLLNDLHSADFESENDFNLPRVIAREENCSYREALKRTVEIHNELMHAFVAEAAALSAVGSPALRRFFLDTWAWLGGSREWHATTGRYQRGDVTELSTSNWLRCPDRTTRREHQ</sequence>
<feature type="region of interest" description="Disordered" evidence="9">
    <location>
        <begin position="1"/>
        <end position="39"/>
    </location>
</feature>
<dbReference type="SUPFAM" id="SSF48576">
    <property type="entry name" value="Terpenoid synthases"/>
    <property type="match status" value="1"/>
</dbReference>
<dbReference type="InterPro" id="IPR034686">
    <property type="entry name" value="Terpene_cyclase-like_2"/>
</dbReference>
<dbReference type="GO" id="GO:0042214">
    <property type="term" value="P:terpene metabolic process"/>
    <property type="evidence" value="ECO:0007669"/>
    <property type="project" value="InterPro"/>
</dbReference>
<keyword evidence="4" id="KW-0456">Lyase</keyword>
<dbReference type="InterPro" id="IPR008949">
    <property type="entry name" value="Isoprenoid_synthase_dom_sf"/>
</dbReference>
<dbReference type="Pfam" id="PF19086">
    <property type="entry name" value="Terpene_syn_C_2"/>
    <property type="match status" value="1"/>
</dbReference>
<protein>
    <recommendedName>
        <fullName evidence="8">2-methylisoborneol synthase</fullName>
        <ecNumber evidence="7">4.2.3.118</ecNumber>
    </recommendedName>
</protein>
<keyword evidence="3" id="KW-0460">Magnesium</keyword>
<feature type="compositionally biased region" description="Low complexity" evidence="9">
    <location>
        <begin position="79"/>
        <end position="89"/>
    </location>
</feature>
<dbReference type="STRING" id="418495.SAMN05216215_11056"/>
<feature type="region of interest" description="Disordered" evidence="9">
    <location>
        <begin position="60"/>
        <end position="96"/>
    </location>
</feature>
<reference evidence="11" key="1">
    <citation type="submission" date="2016-10" db="EMBL/GenBank/DDBJ databases">
        <authorList>
            <person name="Varghese N."/>
            <person name="Submissions S."/>
        </authorList>
    </citation>
    <scope>NUCLEOTIDE SEQUENCE [LARGE SCALE GENOMIC DNA]</scope>
    <source>
        <strain evidence="11">CGMCC 4.3530</strain>
    </source>
</reference>